<proteinExistence type="predicted"/>
<sequence length="365" mass="41128">MSLVPISNNQTFVLEISKLENEIVSYDAPYDLNICANLKMNNSTINSCQKVSVLILQNITISNITNATNSNNTSNTTNQTNATNSTNSTNITNTIQLNTTNNNTNITQTKNTFGPLFEKDLENLQIQVGEKIHYEYPKIIDEDNDQLESAVIKFGRAKNFISGSFPNYILKPSQSDIGSYQIFINLTDDNPSPKSSLYFMRVSVTEASKNSTNQSDYSDNSNQTLQNETIELGQYDQNTNQNTQNSKTSERQLLTAKISQISNSGEVRVKFSHLIEIPTNYKQINNQTLLLELFDYQGELQKYGHTCKGIQASNCYELSDESISTKNAKTRQNILTTNELYIDGYLLKTATFVNQLTYYVMGPRM</sequence>
<reference evidence="2 3" key="1">
    <citation type="submission" date="2014-06" db="EMBL/GenBank/DDBJ databases">
        <authorList>
            <person name="Swart Estienne"/>
        </authorList>
    </citation>
    <scope>NUCLEOTIDE SEQUENCE [LARGE SCALE GENOMIC DNA]</scope>
    <source>
        <strain evidence="2 3">130c</strain>
    </source>
</reference>
<dbReference type="AlphaFoldDB" id="A0A078A798"/>
<dbReference type="InParanoid" id="A0A078A798"/>
<organism evidence="2 3">
    <name type="scientific">Stylonychia lemnae</name>
    <name type="common">Ciliate</name>
    <dbReference type="NCBI Taxonomy" id="5949"/>
    <lineage>
        <taxon>Eukaryota</taxon>
        <taxon>Sar</taxon>
        <taxon>Alveolata</taxon>
        <taxon>Ciliophora</taxon>
        <taxon>Intramacronucleata</taxon>
        <taxon>Spirotrichea</taxon>
        <taxon>Stichotrichia</taxon>
        <taxon>Sporadotrichida</taxon>
        <taxon>Oxytrichidae</taxon>
        <taxon>Stylonychinae</taxon>
        <taxon>Stylonychia</taxon>
    </lineage>
</organism>
<dbReference type="EMBL" id="CCKQ01006791">
    <property type="protein sequence ID" value="CDW78124.1"/>
    <property type="molecule type" value="Genomic_DNA"/>
</dbReference>
<protein>
    <submittedName>
        <fullName evidence="2">Uncharacterized protein</fullName>
    </submittedName>
</protein>
<gene>
    <name evidence="2" type="primary">Contig1362.g1497</name>
    <name evidence="2" type="ORF">STYLEM_7095</name>
</gene>
<evidence type="ECO:0000313" key="3">
    <source>
        <dbReference type="Proteomes" id="UP000039865"/>
    </source>
</evidence>
<accession>A0A078A798</accession>
<feature type="region of interest" description="Disordered" evidence="1">
    <location>
        <begin position="66"/>
        <end position="90"/>
    </location>
</feature>
<evidence type="ECO:0000313" key="2">
    <source>
        <dbReference type="EMBL" id="CDW78124.1"/>
    </source>
</evidence>
<dbReference type="Proteomes" id="UP000039865">
    <property type="component" value="Unassembled WGS sequence"/>
</dbReference>
<dbReference type="OrthoDB" id="327933at2759"/>
<evidence type="ECO:0000256" key="1">
    <source>
        <dbReference type="SAM" id="MobiDB-lite"/>
    </source>
</evidence>
<keyword evidence="3" id="KW-1185">Reference proteome</keyword>
<name>A0A078A798_STYLE</name>